<gene>
    <name evidence="3" type="ORF">ERUC_LOCUS5038</name>
</gene>
<evidence type="ECO:0000313" key="4">
    <source>
        <dbReference type="Proteomes" id="UP001642260"/>
    </source>
</evidence>
<keyword evidence="2" id="KW-0472">Membrane</keyword>
<dbReference type="SUPFAM" id="SSF53659">
    <property type="entry name" value="Isocitrate/Isopropylmalate dehydrogenase-like"/>
    <property type="match status" value="1"/>
</dbReference>
<dbReference type="EMBL" id="CAKOAT010068266">
    <property type="protein sequence ID" value="CAH8307866.1"/>
    <property type="molecule type" value="Genomic_DNA"/>
</dbReference>
<proteinExistence type="predicted"/>
<feature type="transmembrane region" description="Helical" evidence="2">
    <location>
        <begin position="97"/>
        <end position="120"/>
    </location>
</feature>
<keyword evidence="4" id="KW-1185">Reference proteome</keyword>
<name>A0ABC8J1W8_ERUVS</name>
<evidence type="ECO:0000256" key="1">
    <source>
        <dbReference type="SAM" id="MobiDB-lite"/>
    </source>
</evidence>
<feature type="compositionally biased region" description="Polar residues" evidence="1">
    <location>
        <begin position="65"/>
        <end position="81"/>
    </location>
</feature>
<keyword evidence="2" id="KW-1133">Transmembrane helix</keyword>
<protein>
    <submittedName>
        <fullName evidence="3">Uncharacterized protein</fullName>
    </submittedName>
</protein>
<evidence type="ECO:0000256" key="2">
    <source>
        <dbReference type="SAM" id="Phobius"/>
    </source>
</evidence>
<dbReference type="Gene3D" id="3.40.718.10">
    <property type="entry name" value="Isopropylmalate Dehydrogenase"/>
    <property type="match status" value="1"/>
</dbReference>
<dbReference type="AlphaFoldDB" id="A0ABC8J1W8"/>
<organism evidence="3 4">
    <name type="scientific">Eruca vesicaria subsp. sativa</name>
    <name type="common">Garden rocket</name>
    <name type="synonym">Eruca sativa</name>
    <dbReference type="NCBI Taxonomy" id="29727"/>
    <lineage>
        <taxon>Eukaryota</taxon>
        <taxon>Viridiplantae</taxon>
        <taxon>Streptophyta</taxon>
        <taxon>Embryophyta</taxon>
        <taxon>Tracheophyta</taxon>
        <taxon>Spermatophyta</taxon>
        <taxon>Magnoliopsida</taxon>
        <taxon>eudicotyledons</taxon>
        <taxon>Gunneridae</taxon>
        <taxon>Pentapetalae</taxon>
        <taxon>rosids</taxon>
        <taxon>malvids</taxon>
        <taxon>Brassicales</taxon>
        <taxon>Brassicaceae</taxon>
        <taxon>Brassiceae</taxon>
        <taxon>Eruca</taxon>
    </lineage>
</organism>
<comment type="caution">
    <text evidence="3">The sequence shown here is derived from an EMBL/GenBank/DDBJ whole genome shotgun (WGS) entry which is preliminary data.</text>
</comment>
<dbReference type="PANTHER" id="PTHR33384">
    <property type="entry name" value="EXPRESSED PROTEIN"/>
    <property type="match status" value="1"/>
</dbReference>
<sequence length="159" mass="17252">MSHAATDLCDSKAGAEILDIIRRKEDNGAIGQLVSSSPPYFPGLPPSRAANPLAQDARFQDENINQLSPNSPFLQTNSSTRFPSPSPSSSSFFSVSVFFYGMLIAMAFSSSIIPITATLLHGDGIGPEISESVKQVFNVVEAPIEWEEHYMCTLKDPRT</sequence>
<keyword evidence="2" id="KW-0812">Transmembrane</keyword>
<accession>A0ABC8J1W8</accession>
<reference evidence="3 4" key="1">
    <citation type="submission" date="2022-03" db="EMBL/GenBank/DDBJ databases">
        <authorList>
            <person name="Macdonald S."/>
            <person name="Ahmed S."/>
            <person name="Newling K."/>
        </authorList>
    </citation>
    <scope>NUCLEOTIDE SEQUENCE [LARGE SCALE GENOMIC DNA]</scope>
</reference>
<dbReference type="Proteomes" id="UP001642260">
    <property type="component" value="Unassembled WGS sequence"/>
</dbReference>
<dbReference type="PANTHER" id="PTHR33384:SF42">
    <property type="entry name" value="(RAPE) HYPOTHETICAL PROTEIN"/>
    <property type="match status" value="1"/>
</dbReference>
<feature type="region of interest" description="Disordered" evidence="1">
    <location>
        <begin position="65"/>
        <end position="88"/>
    </location>
</feature>
<evidence type="ECO:0000313" key="3">
    <source>
        <dbReference type="EMBL" id="CAH8307866.1"/>
    </source>
</evidence>